<feature type="transmembrane region" description="Helical" evidence="1">
    <location>
        <begin position="70"/>
        <end position="92"/>
    </location>
</feature>
<gene>
    <name evidence="2" type="ORF">E4M00_12855</name>
</gene>
<dbReference type="RefSeq" id="WP_135120898.1">
    <property type="nucleotide sequence ID" value="NZ_SPQZ01000004.1"/>
</dbReference>
<feature type="transmembrane region" description="Helical" evidence="1">
    <location>
        <begin position="98"/>
        <end position="116"/>
    </location>
</feature>
<comment type="caution">
    <text evidence="2">The sequence shown here is derived from an EMBL/GenBank/DDBJ whole genome shotgun (WGS) entry which is preliminary data.</text>
</comment>
<protein>
    <submittedName>
        <fullName evidence="2">Uncharacterized protein</fullName>
    </submittedName>
</protein>
<feature type="transmembrane region" description="Helical" evidence="1">
    <location>
        <begin position="39"/>
        <end position="58"/>
    </location>
</feature>
<keyword evidence="1" id="KW-1133">Transmembrane helix</keyword>
<reference evidence="2 3" key="1">
    <citation type="journal article" date="2018" name="J. Microbiol.">
        <title>Leifsonia flava sp. nov., a novel actinobacterium isolated from the rhizosphere of Aquilegia viridiflora.</title>
        <authorList>
            <person name="Cai Y."/>
            <person name="Tao W.Z."/>
            <person name="Ma Y.J."/>
            <person name="Cheng J."/>
            <person name="Zhang M.Y."/>
            <person name="Zhang Y.X."/>
        </authorList>
    </citation>
    <scope>NUCLEOTIDE SEQUENCE [LARGE SCALE GENOMIC DNA]</scope>
    <source>
        <strain evidence="2 3">SYP-B2174</strain>
    </source>
</reference>
<name>A0A4Y9QWT5_9MICO</name>
<accession>A0A4Y9QWT5</accession>
<keyword evidence="3" id="KW-1185">Reference proteome</keyword>
<dbReference type="Proteomes" id="UP000298127">
    <property type="component" value="Unassembled WGS sequence"/>
</dbReference>
<dbReference type="EMBL" id="SPQZ01000004">
    <property type="protein sequence ID" value="TFV96941.1"/>
    <property type="molecule type" value="Genomic_DNA"/>
</dbReference>
<evidence type="ECO:0000313" key="3">
    <source>
        <dbReference type="Proteomes" id="UP000298127"/>
    </source>
</evidence>
<organism evidence="2 3">
    <name type="scientific">Orlajensenia leifsoniae</name>
    <dbReference type="NCBI Taxonomy" id="2561933"/>
    <lineage>
        <taxon>Bacteria</taxon>
        <taxon>Bacillati</taxon>
        <taxon>Actinomycetota</taxon>
        <taxon>Actinomycetes</taxon>
        <taxon>Micrococcales</taxon>
        <taxon>Microbacteriaceae</taxon>
        <taxon>Orlajensenia</taxon>
    </lineage>
</organism>
<feature type="transmembrane region" description="Helical" evidence="1">
    <location>
        <begin position="184"/>
        <end position="207"/>
    </location>
</feature>
<keyword evidence="1" id="KW-0812">Transmembrane</keyword>
<evidence type="ECO:0000313" key="2">
    <source>
        <dbReference type="EMBL" id="TFV96941.1"/>
    </source>
</evidence>
<dbReference type="AlphaFoldDB" id="A0A4Y9QWT5"/>
<keyword evidence="1" id="KW-0472">Membrane</keyword>
<sequence length="423" mass="44095">MSAAVTTGRSWGGIRSRIEATRTASWRKSPQVVDPLGTLSAHPLSWIGSIMAVSYAGFQTARQWEAVQQPAVGIAAVVVLVVACAVFLVAAHPTSSPFGPQAAFVVVTLAVVAAALETISRFGANRLLQDDFGQVTVAILLAMMAPYRPALSLVIGAVASSIALALFPVAQAPYFAVNAPLAEYIVVLVVPPLALGLAAAAFSNGFVRAVRNWQRLVSRAALEIEEEARIGLARSVQQQQVSVLAREVLPFLTRGINATTVELEDVERARALADALRGTLVAEIGRTWLDDVADGIAVPGGGSPAVDDPDMLAIRMSGEQRVACAALVAAISADDEISARSVTVVLRQRAGTHPGPRVAGGPAAASVSVQISATTDAAPRPLSARRAEALLVQYLAVVRVLFEGVVVRVAPGAVTVGFDYAQH</sequence>
<proteinExistence type="predicted"/>
<feature type="transmembrane region" description="Helical" evidence="1">
    <location>
        <begin position="150"/>
        <end position="172"/>
    </location>
</feature>
<evidence type="ECO:0000256" key="1">
    <source>
        <dbReference type="SAM" id="Phobius"/>
    </source>
</evidence>